<feature type="repeat" description="WD" evidence="4">
    <location>
        <begin position="254"/>
        <end position="295"/>
    </location>
</feature>
<gene>
    <name evidence="5" type="ORF">MONBRDRAFT_34029</name>
</gene>
<feature type="repeat" description="WD" evidence="4">
    <location>
        <begin position="15"/>
        <end position="37"/>
    </location>
</feature>
<dbReference type="OMA" id="AYNGHSH"/>
<comment type="similarity">
    <text evidence="1">Belongs to the WD repeat LST8 family.</text>
</comment>
<accession>A9V9G5</accession>
<dbReference type="STRING" id="81824.A9V9G5"/>
<name>A9V9G5_MONBE</name>
<dbReference type="GO" id="GO:0031929">
    <property type="term" value="P:TOR signaling"/>
    <property type="evidence" value="ECO:0000318"/>
    <property type="project" value="GO_Central"/>
</dbReference>
<dbReference type="InterPro" id="IPR020472">
    <property type="entry name" value="WD40_PAC1"/>
</dbReference>
<dbReference type="InParanoid" id="A9V9G5"/>
<evidence type="ECO:0000256" key="4">
    <source>
        <dbReference type="PROSITE-ProRule" id="PRU00221"/>
    </source>
</evidence>
<evidence type="ECO:0000313" key="6">
    <source>
        <dbReference type="Proteomes" id="UP000001357"/>
    </source>
</evidence>
<dbReference type="InterPro" id="IPR036322">
    <property type="entry name" value="WD40_repeat_dom_sf"/>
</dbReference>
<dbReference type="FunCoup" id="A9V9G5">
    <property type="interactions" value="643"/>
</dbReference>
<dbReference type="PRINTS" id="PR00320">
    <property type="entry name" value="GPROTEINBRPT"/>
</dbReference>
<dbReference type="EMBL" id="CH991570">
    <property type="protein sequence ID" value="EDQ85792.1"/>
    <property type="molecule type" value="Genomic_DNA"/>
</dbReference>
<dbReference type="InterPro" id="IPR001680">
    <property type="entry name" value="WD40_rpt"/>
</dbReference>
<dbReference type="PROSITE" id="PS50082">
    <property type="entry name" value="WD_REPEATS_2"/>
    <property type="match status" value="4"/>
</dbReference>
<feature type="repeat" description="WD" evidence="4">
    <location>
        <begin position="123"/>
        <end position="164"/>
    </location>
</feature>
<evidence type="ECO:0000256" key="1">
    <source>
        <dbReference type="ARBA" id="ARBA00009890"/>
    </source>
</evidence>
<dbReference type="PROSITE" id="PS50294">
    <property type="entry name" value="WD_REPEATS_REGION"/>
    <property type="match status" value="2"/>
</dbReference>
<evidence type="ECO:0008006" key="7">
    <source>
        <dbReference type="Google" id="ProtNLM"/>
    </source>
</evidence>
<dbReference type="InterPro" id="IPR037588">
    <property type="entry name" value="MLST8"/>
</dbReference>
<dbReference type="CDD" id="cd00200">
    <property type="entry name" value="WD40"/>
    <property type="match status" value="1"/>
</dbReference>
<dbReference type="GeneID" id="5894608"/>
<evidence type="ECO:0000256" key="3">
    <source>
        <dbReference type="ARBA" id="ARBA00022737"/>
    </source>
</evidence>
<sequence length="313" mass="34526">MAESDDAIDVTSCILATGGFDNQIRLWRVDNGSCHRTFPHPNSQINVLSITPDKTTIAAGGNPKISLYDTLAMGTGAREEFEGHQSNVTDLCFSADGSFLSTSSEDGTVKIWDHRASREHQRNFNHQASVTSVALHPSLPHVFSGDEQGRVVRWDLKANHCEEHLIPEPDVAIRHLATSPDGAHLVAVNNEGRCYIWDSSRSECQAKLKLDVHPSTYALSCVFSPDSRWLVTTGADQTVHIYDAHKDFRLHATLTGHTAWVWRAAFSGDSAYLVTVSSDKTGRLWDIRADQPETVLEFKGHQRAVTAVALNDV</sequence>
<reference evidence="5 6" key="1">
    <citation type="journal article" date="2008" name="Nature">
        <title>The genome of the choanoflagellate Monosiga brevicollis and the origin of metazoans.</title>
        <authorList>
            <consortium name="JGI Sequencing"/>
            <person name="King N."/>
            <person name="Westbrook M.J."/>
            <person name="Young S.L."/>
            <person name="Kuo A."/>
            <person name="Abedin M."/>
            <person name="Chapman J."/>
            <person name="Fairclough S."/>
            <person name="Hellsten U."/>
            <person name="Isogai Y."/>
            <person name="Letunic I."/>
            <person name="Marr M."/>
            <person name="Pincus D."/>
            <person name="Putnam N."/>
            <person name="Rokas A."/>
            <person name="Wright K.J."/>
            <person name="Zuzow R."/>
            <person name="Dirks W."/>
            <person name="Good M."/>
            <person name="Goodstein D."/>
            <person name="Lemons D."/>
            <person name="Li W."/>
            <person name="Lyons J.B."/>
            <person name="Morris A."/>
            <person name="Nichols S."/>
            <person name="Richter D.J."/>
            <person name="Salamov A."/>
            <person name="Bork P."/>
            <person name="Lim W.A."/>
            <person name="Manning G."/>
            <person name="Miller W.T."/>
            <person name="McGinnis W."/>
            <person name="Shapiro H."/>
            <person name="Tjian R."/>
            <person name="Grigoriev I.V."/>
            <person name="Rokhsar D."/>
        </authorList>
    </citation>
    <scope>NUCLEOTIDE SEQUENCE [LARGE SCALE GENOMIC DNA]</scope>
    <source>
        <strain evidence="6">MX1 / ATCC 50154</strain>
    </source>
</reference>
<keyword evidence="6" id="KW-1185">Reference proteome</keyword>
<dbReference type="KEGG" id="mbr:MONBRDRAFT_34029"/>
<dbReference type="AlphaFoldDB" id="A9V9G5"/>
<organism evidence="5 6">
    <name type="scientific">Monosiga brevicollis</name>
    <name type="common">Choanoflagellate</name>
    <dbReference type="NCBI Taxonomy" id="81824"/>
    <lineage>
        <taxon>Eukaryota</taxon>
        <taxon>Choanoflagellata</taxon>
        <taxon>Craspedida</taxon>
        <taxon>Salpingoecidae</taxon>
        <taxon>Monosiga</taxon>
    </lineage>
</organism>
<proteinExistence type="inferred from homology"/>
<dbReference type="RefSeq" id="XP_001749271.1">
    <property type="nucleotide sequence ID" value="XM_001749219.1"/>
</dbReference>
<dbReference type="PANTHER" id="PTHR19842:SF0">
    <property type="entry name" value="TARGET OF RAPAMYCIN COMPLEX SUBUNIT LST8"/>
    <property type="match status" value="1"/>
</dbReference>
<keyword evidence="2 4" id="KW-0853">WD repeat</keyword>
<dbReference type="Pfam" id="PF00400">
    <property type="entry name" value="WD40"/>
    <property type="match status" value="7"/>
</dbReference>
<dbReference type="eggNOG" id="KOG0315">
    <property type="taxonomic scope" value="Eukaryota"/>
</dbReference>
<feature type="repeat" description="WD" evidence="4">
    <location>
        <begin position="81"/>
        <end position="122"/>
    </location>
</feature>
<dbReference type="Proteomes" id="UP000001357">
    <property type="component" value="Unassembled WGS sequence"/>
</dbReference>
<evidence type="ECO:0000313" key="5">
    <source>
        <dbReference type="EMBL" id="EDQ85792.1"/>
    </source>
</evidence>
<dbReference type="Gene3D" id="2.130.10.10">
    <property type="entry name" value="YVTN repeat-like/Quinoprotein amine dehydrogenase"/>
    <property type="match status" value="1"/>
</dbReference>
<dbReference type="GO" id="GO:0031931">
    <property type="term" value="C:TORC1 complex"/>
    <property type="evidence" value="ECO:0000318"/>
    <property type="project" value="GO_Central"/>
</dbReference>
<dbReference type="InterPro" id="IPR015943">
    <property type="entry name" value="WD40/YVTN_repeat-like_dom_sf"/>
</dbReference>
<dbReference type="SMART" id="SM00320">
    <property type="entry name" value="WD40"/>
    <property type="match status" value="6"/>
</dbReference>
<dbReference type="SUPFAM" id="SSF50978">
    <property type="entry name" value="WD40 repeat-like"/>
    <property type="match status" value="1"/>
</dbReference>
<keyword evidence="3" id="KW-0677">Repeat</keyword>
<protein>
    <recommendedName>
        <fullName evidence="7">Target of rapamycin complex subunit LST8</fullName>
    </recommendedName>
</protein>
<dbReference type="GO" id="GO:0031932">
    <property type="term" value="C:TORC2 complex"/>
    <property type="evidence" value="ECO:0000318"/>
    <property type="project" value="GO_Central"/>
</dbReference>
<evidence type="ECO:0000256" key="2">
    <source>
        <dbReference type="ARBA" id="ARBA00022574"/>
    </source>
</evidence>
<dbReference type="GO" id="GO:0032956">
    <property type="term" value="P:regulation of actin cytoskeleton organization"/>
    <property type="evidence" value="ECO:0000318"/>
    <property type="project" value="GO_Central"/>
</dbReference>
<dbReference type="PANTHER" id="PTHR19842">
    <property type="entry name" value="G BETA-LIKE PROTEIN GBL"/>
    <property type="match status" value="1"/>
</dbReference>